<dbReference type="RefSeq" id="WP_310769227.1">
    <property type="nucleotide sequence ID" value="NZ_CP134050.1"/>
</dbReference>
<dbReference type="EMBL" id="CP134050">
    <property type="protein sequence ID" value="WNC15440.1"/>
    <property type="molecule type" value="Genomic_DNA"/>
</dbReference>
<name>A0ABY9T5R7_BREBE</name>
<accession>A0ABY9T5R7</accession>
<dbReference type="Proteomes" id="UP001256827">
    <property type="component" value="Chromosome"/>
</dbReference>
<sequence length="338" mass="39150">MMNYMHNAGENFKRILDELNRQAQQKEDFVVPANQVRMRDDGHFTFQTLFTNAVASPATEWAENQMYQKLELPARFMRRCPSDLRATNFNYFAERLPGDEEWMLRTYRSRSEQLGPMIRGALSKDYSRFDDDQFLGMIESMIGTEEDHRISYWYRDERGMHLRIVFPDLTRNIGRTLEGRPDVHMVGVHLSNSEVGARSVTIQPMVYRLVCSNGLMRWTHDGDVFKQRHIHLREKEMYARVAEAFTSAVKAGDDMLERALAAKEVKVENPLDFIKTLAKDKKYSQSMTDTITSNYMIEPGDSLFYVMQAMTRAAQTLQGDARVELEQDAGELLTKVAV</sequence>
<evidence type="ECO:0000313" key="1">
    <source>
        <dbReference type="EMBL" id="WNC15440.1"/>
    </source>
</evidence>
<organism evidence="1 2">
    <name type="scientific">Brevibacillus brevis</name>
    <name type="common">Bacillus brevis</name>
    <dbReference type="NCBI Taxonomy" id="1393"/>
    <lineage>
        <taxon>Bacteria</taxon>
        <taxon>Bacillati</taxon>
        <taxon>Bacillota</taxon>
        <taxon>Bacilli</taxon>
        <taxon>Bacillales</taxon>
        <taxon>Paenibacillaceae</taxon>
        <taxon>Brevibacillus</taxon>
    </lineage>
</organism>
<evidence type="ECO:0000313" key="2">
    <source>
        <dbReference type="Proteomes" id="UP001256827"/>
    </source>
</evidence>
<protein>
    <submittedName>
        <fullName evidence="1">DUF932 domain-containing protein</fullName>
    </submittedName>
</protein>
<dbReference type="InterPro" id="IPR026325">
    <property type="entry name" value="DUF932"/>
</dbReference>
<dbReference type="Pfam" id="PF06067">
    <property type="entry name" value="DUF932"/>
    <property type="match status" value="1"/>
</dbReference>
<proteinExistence type="predicted"/>
<keyword evidence="2" id="KW-1185">Reference proteome</keyword>
<reference evidence="1 2" key="1">
    <citation type="submission" date="2023-09" db="EMBL/GenBank/DDBJ databases">
        <title>Complete Genome and Methylome dissection of Bacillus brevis NEB573 original source of BbsI restriction endonuclease.</title>
        <authorList>
            <person name="Fomenkov A."/>
            <person name="Roberts R.D."/>
        </authorList>
    </citation>
    <scope>NUCLEOTIDE SEQUENCE [LARGE SCALE GENOMIC DNA]</scope>
    <source>
        <strain evidence="1 2">NEB573</strain>
    </source>
</reference>
<gene>
    <name evidence="1" type="ORF">RGB73_03550</name>
</gene>